<reference evidence="1" key="1">
    <citation type="submission" date="2024-02" db="EMBL/GenBank/DDBJ databases">
        <authorList>
            <consortium name="ELIXIR-Norway"/>
            <consortium name="Elixir Norway"/>
        </authorList>
    </citation>
    <scope>NUCLEOTIDE SEQUENCE</scope>
</reference>
<name>A0ABP0UYF4_9BRYO</name>
<dbReference type="EMBL" id="OZ019900">
    <property type="protein sequence ID" value="CAK9233686.1"/>
    <property type="molecule type" value="Genomic_DNA"/>
</dbReference>
<accession>A0ABP0UYF4</accession>
<dbReference type="Proteomes" id="UP001497512">
    <property type="component" value="Chromosome 8"/>
</dbReference>
<sequence>MVSDFLSWANVTKQPITTGAVNGEGGECRRYLQFDLWWIKTNSWRTHFRGHFC</sequence>
<protein>
    <submittedName>
        <fullName evidence="1">Uncharacterized protein</fullName>
    </submittedName>
</protein>
<organism evidence="1 2">
    <name type="scientific">Sphagnum troendelagicum</name>
    <dbReference type="NCBI Taxonomy" id="128251"/>
    <lineage>
        <taxon>Eukaryota</taxon>
        <taxon>Viridiplantae</taxon>
        <taxon>Streptophyta</taxon>
        <taxon>Embryophyta</taxon>
        <taxon>Bryophyta</taxon>
        <taxon>Sphagnophytina</taxon>
        <taxon>Sphagnopsida</taxon>
        <taxon>Sphagnales</taxon>
        <taxon>Sphagnaceae</taxon>
        <taxon>Sphagnum</taxon>
    </lineage>
</organism>
<gene>
    <name evidence="1" type="ORF">CSSPTR1EN2_LOCUS21610</name>
</gene>
<evidence type="ECO:0000313" key="2">
    <source>
        <dbReference type="Proteomes" id="UP001497512"/>
    </source>
</evidence>
<keyword evidence="2" id="KW-1185">Reference proteome</keyword>
<evidence type="ECO:0000313" key="1">
    <source>
        <dbReference type="EMBL" id="CAK9233686.1"/>
    </source>
</evidence>
<proteinExistence type="predicted"/>